<reference evidence="16" key="1">
    <citation type="submission" date="2024-04" db="EMBL/GenBank/DDBJ databases">
        <authorList>
            <person name="Shaw F."/>
            <person name="Minotto A."/>
        </authorList>
    </citation>
    <scope>NUCLEOTIDE SEQUENCE [LARGE SCALE GENOMIC DNA]</scope>
</reference>
<feature type="transmembrane region" description="Helical" evidence="14">
    <location>
        <begin position="32"/>
        <end position="50"/>
    </location>
</feature>
<name>A0ABP1DAI7_9APHY</name>
<keyword evidence="7" id="KW-0999">Mitochondrion inner membrane</keyword>
<dbReference type="InterPro" id="IPR009866">
    <property type="entry name" value="NADH_UbQ_OxRdtase_NDUFB4_su"/>
</dbReference>
<evidence type="ECO:0000256" key="2">
    <source>
        <dbReference type="ARBA" id="ARBA00007260"/>
    </source>
</evidence>
<organism evidence="15 16">
    <name type="scientific">Somion occarium</name>
    <dbReference type="NCBI Taxonomy" id="3059160"/>
    <lineage>
        <taxon>Eukaryota</taxon>
        <taxon>Fungi</taxon>
        <taxon>Dikarya</taxon>
        <taxon>Basidiomycota</taxon>
        <taxon>Agaricomycotina</taxon>
        <taxon>Agaricomycetes</taxon>
        <taxon>Polyporales</taxon>
        <taxon>Cerrenaceae</taxon>
        <taxon>Somion</taxon>
    </lineage>
</organism>
<proteinExistence type="inferred from homology"/>
<protein>
    <recommendedName>
        <fullName evidence="3">NADH dehydrogenase [ubiquinone] 1 beta subcomplex subunit 4</fullName>
    </recommendedName>
    <alternativeName>
        <fullName evidence="12">Complex I-B15</fullName>
    </alternativeName>
    <alternativeName>
        <fullName evidence="13">NADH-ubiquinone oxidoreductase B15 subunit</fullName>
    </alternativeName>
</protein>
<comment type="similarity">
    <text evidence="2">Belongs to the complex I NDUFB4 subunit family.</text>
</comment>
<dbReference type="Pfam" id="PF07225">
    <property type="entry name" value="NDUF_B4"/>
    <property type="match status" value="1"/>
</dbReference>
<evidence type="ECO:0000256" key="8">
    <source>
        <dbReference type="ARBA" id="ARBA00022982"/>
    </source>
</evidence>
<evidence type="ECO:0000313" key="15">
    <source>
        <dbReference type="EMBL" id="CAL1703719.1"/>
    </source>
</evidence>
<evidence type="ECO:0000256" key="5">
    <source>
        <dbReference type="ARBA" id="ARBA00022660"/>
    </source>
</evidence>
<evidence type="ECO:0000256" key="9">
    <source>
        <dbReference type="ARBA" id="ARBA00022989"/>
    </source>
</evidence>
<evidence type="ECO:0000256" key="6">
    <source>
        <dbReference type="ARBA" id="ARBA00022692"/>
    </source>
</evidence>
<evidence type="ECO:0000256" key="13">
    <source>
        <dbReference type="ARBA" id="ARBA00030987"/>
    </source>
</evidence>
<keyword evidence="5" id="KW-0679">Respiratory chain</keyword>
<evidence type="ECO:0000256" key="12">
    <source>
        <dbReference type="ARBA" id="ARBA00030212"/>
    </source>
</evidence>
<keyword evidence="4" id="KW-0813">Transport</keyword>
<dbReference type="PANTHER" id="PTHR39476:SF1">
    <property type="entry name" value="NADH DEHYDROGENASE [UBIQUINONE] 1 BETA SUBCOMPLEX SUBUNIT 4"/>
    <property type="match status" value="1"/>
</dbReference>
<evidence type="ECO:0000256" key="3">
    <source>
        <dbReference type="ARBA" id="ARBA00018681"/>
    </source>
</evidence>
<dbReference type="Proteomes" id="UP001497453">
    <property type="component" value="Chromosome 3"/>
</dbReference>
<evidence type="ECO:0000256" key="10">
    <source>
        <dbReference type="ARBA" id="ARBA00023128"/>
    </source>
</evidence>
<evidence type="ECO:0000256" key="14">
    <source>
        <dbReference type="SAM" id="Phobius"/>
    </source>
</evidence>
<keyword evidence="6 14" id="KW-0812">Transmembrane</keyword>
<dbReference type="EMBL" id="OZ037946">
    <property type="protein sequence ID" value="CAL1703719.1"/>
    <property type="molecule type" value="Genomic_DNA"/>
</dbReference>
<keyword evidence="9 14" id="KW-1133">Transmembrane helix</keyword>
<keyword evidence="8" id="KW-0249">Electron transport</keyword>
<evidence type="ECO:0000256" key="4">
    <source>
        <dbReference type="ARBA" id="ARBA00022448"/>
    </source>
</evidence>
<comment type="subcellular location">
    <subcellularLocation>
        <location evidence="1">Mitochondrion inner membrane</location>
        <topology evidence="1">Single-pass membrane protein</topology>
    </subcellularLocation>
</comment>
<dbReference type="PANTHER" id="PTHR39476">
    <property type="entry name" value="NADH:UBIQUINONE OXIDOREDUCTASE 6.6KD SUBUNIT"/>
    <property type="match status" value="1"/>
</dbReference>
<gene>
    <name evidence="15" type="ORF">GFSPODELE1_LOCUS4695</name>
</gene>
<evidence type="ECO:0000256" key="7">
    <source>
        <dbReference type="ARBA" id="ARBA00022792"/>
    </source>
</evidence>
<keyword evidence="16" id="KW-1185">Reference proteome</keyword>
<evidence type="ECO:0000256" key="1">
    <source>
        <dbReference type="ARBA" id="ARBA00004434"/>
    </source>
</evidence>
<evidence type="ECO:0000256" key="11">
    <source>
        <dbReference type="ARBA" id="ARBA00023136"/>
    </source>
</evidence>
<evidence type="ECO:0000313" key="16">
    <source>
        <dbReference type="Proteomes" id="UP001497453"/>
    </source>
</evidence>
<keyword evidence="11 14" id="KW-0472">Membrane</keyword>
<sequence>MADYIKKDPAIERWVEMKENVYKHFRFTPRTTVIAILGILVWPGAVFYLSKHQGEKWSWRGKRKESLTQFYRYLTSTADNCTQQCMCWCTLRVILYGNIKMLKLIIPELLDDLLEKGNARM</sequence>
<keyword evidence="10" id="KW-0496">Mitochondrion</keyword>
<accession>A0ABP1DAI7</accession>